<protein>
    <submittedName>
        <fullName evidence="1">Uncharacterized protein</fullName>
    </submittedName>
</protein>
<name>A0A1S0THV0_LOALO</name>
<accession>A0A1S0THV0</accession>
<sequence>CAKFEPLTSDSPTRQAILPVDCAAVCSNSVMPIAAKINALSCSPIVPNASKSQ</sequence>
<organism evidence="1">
    <name type="scientific">Loa loa</name>
    <name type="common">Eye worm</name>
    <name type="synonym">Filaria loa</name>
    <dbReference type="NCBI Taxonomy" id="7209"/>
    <lineage>
        <taxon>Eukaryota</taxon>
        <taxon>Metazoa</taxon>
        <taxon>Ecdysozoa</taxon>
        <taxon>Nematoda</taxon>
        <taxon>Chromadorea</taxon>
        <taxon>Rhabditida</taxon>
        <taxon>Spirurina</taxon>
        <taxon>Spiruromorpha</taxon>
        <taxon>Filarioidea</taxon>
        <taxon>Onchocercidae</taxon>
        <taxon>Loa</taxon>
    </lineage>
</organism>
<dbReference type="InParanoid" id="A0A1S0THV0"/>
<dbReference type="EMBL" id="JH712118">
    <property type="protein sequence ID" value="EFO14170.1"/>
    <property type="molecule type" value="Genomic_DNA"/>
</dbReference>
<dbReference type="KEGG" id="loa:LOAG_14352"/>
<reference evidence="1" key="1">
    <citation type="submission" date="2012-04" db="EMBL/GenBank/DDBJ databases">
        <title>The Genome Sequence of Loa loa.</title>
        <authorList>
            <consortium name="The Broad Institute Genome Sequencing Platform"/>
            <consortium name="Broad Institute Genome Sequencing Center for Infectious Disease"/>
            <person name="Nutman T.B."/>
            <person name="Fink D.L."/>
            <person name="Russ C."/>
            <person name="Young S."/>
            <person name="Zeng Q."/>
            <person name="Gargeya S."/>
            <person name="Alvarado L."/>
            <person name="Berlin A."/>
            <person name="Chapman S.B."/>
            <person name="Chen Z."/>
            <person name="Freedman E."/>
            <person name="Gellesch M."/>
            <person name="Goldberg J."/>
            <person name="Griggs A."/>
            <person name="Gujja S."/>
            <person name="Heilman E.R."/>
            <person name="Heiman D."/>
            <person name="Howarth C."/>
            <person name="Mehta T."/>
            <person name="Neiman D."/>
            <person name="Pearson M."/>
            <person name="Roberts A."/>
            <person name="Saif S."/>
            <person name="Shea T."/>
            <person name="Shenoy N."/>
            <person name="Sisk P."/>
            <person name="Stolte C."/>
            <person name="Sykes S."/>
            <person name="White J."/>
            <person name="Yandava C."/>
            <person name="Haas B."/>
            <person name="Henn M.R."/>
            <person name="Nusbaum C."/>
            <person name="Birren B."/>
        </authorList>
    </citation>
    <scope>NUCLEOTIDE SEQUENCE [LARGE SCALE GENOMIC DNA]</scope>
</reference>
<dbReference type="AlphaFoldDB" id="A0A1S0THV0"/>
<dbReference type="RefSeq" id="XP_003149899.1">
    <property type="nucleotide sequence ID" value="XM_003149851.1"/>
</dbReference>
<gene>
    <name evidence="1" type="ORF">LOAG_14352</name>
</gene>
<proteinExistence type="predicted"/>
<dbReference type="CTD" id="9951834"/>
<dbReference type="GeneID" id="9951834"/>
<feature type="non-terminal residue" evidence="1">
    <location>
        <position position="1"/>
    </location>
</feature>
<evidence type="ECO:0000313" key="1">
    <source>
        <dbReference type="EMBL" id="EFO14170.1"/>
    </source>
</evidence>